<dbReference type="GO" id="GO:0160150">
    <property type="term" value="F:tRNA pseudouridine(13) synthase activity"/>
    <property type="evidence" value="ECO:0007669"/>
    <property type="project" value="UniProtKB-EC"/>
</dbReference>
<proteinExistence type="inferred from homology"/>
<dbReference type="RefSeq" id="WP_242099381.1">
    <property type="nucleotide sequence ID" value="NZ_JAMOKW010000001.1"/>
</dbReference>
<dbReference type="PROSITE" id="PS50984">
    <property type="entry name" value="TRUD"/>
    <property type="match status" value="1"/>
</dbReference>
<accession>A0ABT0TS15</accession>
<dbReference type="HAMAP" id="MF_01082">
    <property type="entry name" value="TruD"/>
    <property type="match status" value="1"/>
</dbReference>
<dbReference type="PANTHER" id="PTHR47811">
    <property type="entry name" value="TRNA PSEUDOURIDINE SYNTHASE D"/>
    <property type="match status" value="1"/>
</dbReference>
<dbReference type="Pfam" id="PF01142">
    <property type="entry name" value="TruD"/>
    <property type="match status" value="2"/>
</dbReference>
<comment type="similarity">
    <text evidence="1 4">Belongs to the pseudouridine synthase TruD family.</text>
</comment>
<keyword evidence="2 4" id="KW-0819">tRNA processing</keyword>
<evidence type="ECO:0000256" key="1">
    <source>
        <dbReference type="ARBA" id="ARBA00007953"/>
    </source>
</evidence>
<evidence type="ECO:0000256" key="4">
    <source>
        <dbReference type="HAMAP-Rule" id="MF_01082"/>
    </source>
</evidence>
<feature type="active site" description="Nucleophile" evidence="4">
    <location>
        <position position="76"/>
    </location>
</feature>
<feature type="domain" description="TRUD" evidence="5">
    <location>
        <begin position="153"/>
        <end position="290"/>
    </location>
</feature>
<dbReference type="EMBL" id="JAMOKX010000001">
    <property type="protein sequence ID" value="MCL9818711.1"/>
    <property type="molecule type" value="Genomic_DNA"/>
</dbReference>
<dbReference type="InterPro" id="IPR050170">
    <property type="entry name" value="TruD_pseudoU_synthase"/>
</dbReference>
<dbReference type="InterPro" id="IPR011760">
    <property type="entry name" value="PsdUridine_synth_TruD_insert"/>
</dbReference>
<sequence>MDYSYAYTHSKIVFYFKQSPRDFVVEEIPLYSFDGEGAHWIVKVRKKNLTTFELINFFSSYFGVKSSEIGYAGLKDKNALTIQYLSFPKHLINKSLLESFEHPEIKILEITAHNNKIKIGHLKGNKFFIRLKKLDKLNYQKIQQVVEKIKQLGIPNYFSYQRFGKTLDNYLLGQEIVNGKKKIRDKKMQNFFISAYQSHLFNEWLSLRIKLSHLIEKIDSKDLYRALSLQFENQIIPKIFLDKEYCKTLKEQSHFFKLLSGDYLCHYPFGKNFLTKQETILNDSQRFAKKDVVPTGLLSGIKAQISENEAGFFEKNFVDEKIKSVGQRRYAWIFPEELTLCYKEEEAQGELAFLLPKGAYATNLLRELAHSEIMGEE</sequence>
<comment type="function">
    <text evidence="4">Responsible for synthesis of pseudouridine from uracil-13 in transfer RNAs.</text>
</comment>
<dbReference type="EC" id="5.4.99.27" evidence="4"/>
<dbReference type="InterPro" id="IPR001656">
    <property type="entry name" value="PsdUridine_synth_TruD"/>
</dbReference>
<evidence type="ECO:0000256" key="2">
    <source>
        <dbReference type="ARBA" id="ARBA00022694"/>
    </source>
</evidence>
<dbReference type="PANTHER" id="PTHR47811:SF1">
    <property type="entry name" value="TRNA PSEUDOURIDINE SYNTHASE D"/>
    <property type="match status" value="1"/>
</dbReference>
<dbReference type="PROSITE" id="PS01268">
    <property type="entry name" value="UPF0024"/>
    <property type="match status" value="1"/>
</dbReference>
<evidence type="ECO:0000313" key="6">
    <source>
        <dbReference type="EMBL" id="MCL9818711.1"/>
    </source>
</evidence>
<evidence type="ECO:0000259" key="5">
    <source>
        <dbReference type="PROSITE" id="PS50984"/>
    </source>
</evidence>
<protein>
    <recommendedName>
        <fullName evidence="4">tRNA pseudouridine synthase D</fullName>
        <ecNumber evidence="4">5.4.99.27</ecNumber>
    </recommendedName>
    <alternativeName>
        <fullName evidence="4">tRNA pseudouridine(13) synthase</fullName>
    </alternativeName>
    <alternativeName>
        <fullName evidence="4">tRNA pseudouridylate synthase D</fullName>
    </alternativeName>
    <alternativeName>
        <fullName evidence="4">tRNA-uridine isomerase D</fullName>
    </alternativeName>
</protein>
<dbReference type="SUPFAM" id="SSF55120">
    <property type="entry name" value="Pseudouridine synthase"/>
    <property type="match status" value="1"/>
</dbReference>
<dbReference type="Gene3D" id="3.30.2350.20">
    <property type="entry name" value="TruD, catalytic domain"/>
    <property type="match status" value="1"/>
</dbReference>
<dbReference type="NCBIfam" id="TIGR00094">
    <property type="entry name" value="tRNA_TruD_broad"/>
    <property type="match status" value="1"/>
</dbReference>
<organism evidence="6 7">
    <name type="scientific">Helicobacter colisuis</name>
    <dbReference type="NCBI Taxonomy" id="2949739"/>
    <lineage>
        <taxon>Bacteria</taxon>
        <taxon>Pseudomonadati</taxon>
        <taxon>Campylobacterota</taxon>
        <taxon>Epsilonproteobacteria</taxon>
        <taxon>Campylobacterales</taxon>
        <taxon>Helicobacteraceae</taxon>
        <taxon>Helicobacter</taxon>
    </lineage>
</organism>
<keyword evidence="7" id="KW-1185">Reference proteome</keyword>
<evidence type="ECO:0000256" key="3">
    <source>
        <dbReference type="ARBA" id="ARBA00023235"/>
    </source>
</evidence>
<keyword evidence="3 4" id="KW-0413">Isomerase</keyword>
<comment type="catalytic activity">
    <reaction evidence="4">
        <text>uridine(13) in tRNA = pseudouridine(13) in tRNA</text>
        <dbReference type="Rhea" id="RHEA:42540"/>
        <dbReference type="Rhea" id="RHEA-COMP:10105"/>
        <dbReference type="Rhea" id="RHEA-COMP:10106"/>
        <dbReference type="ChEBI" id="CHEBI:65314"/>
        <dbReference type="ChEBI" id="CHEBI:65315"/>
        <dbReference type="EC" id="5.4.99.27"/>
    </reaction>
</comment>
<dbReference type="Proteomes" id="UP001057522">
    <property type="component" value="Unassembled WGS sequence"/>
</dbReference>
<comment type="caution">
    <text evidence="6">The sequence shown here is derived from an EMBL/GenBank/DDBJ whole genome shotgun (WGS) entry which is preliminary data.</text>
</comment>
<dbReference type="InterPro" id="IPR020103">
    <property type="entry name" value="PsdUridine_synth_cat_dom_sf"/>
</dbReference>
<dbReference type="InterPro" id="IPR020119">
    <property type="entry name" value="PsdUridine_synth_TruD_CS"/>
</dbReference>
<gene>
    <name evidence="4 6" type="primary">truD</name>
    <name evidence="6" type="ORF">NCR95_00740</name>
</gene>
<reference evidence="6" key="1">
    <citation type="submission" date="2022-06" db="EMBL/GenBank/DDBJ databases">
        <title>Helicobacter colisuis sp. nov.</title>
        <authorList>
            <person name="Papic B."/>
            <person name="Gruntar I."/>
        </authorList>
    </citation>
    <scope>NUCLEOTIDE SEQUENCE</scope>
    <source>
        <strain evidence="6">11154-15</strain>
    </source>
</reference>
<evidence type="ECO:0000313" key="7">
    <source>
        <dbReference type="Proteomes" id="UP001057522"/>
    </source>
</evidence>
<dbReference type="InterPro" id="IPR042214">
    <property type="entry name" value="TruD_catalytic"/>
</dbReference>
<dbReference type="NCBIfam" id="NF002154">
    <property type="entry name" value="PRK00984.1-3"/>
    <property type="match status" value="1"/>
</dbReference>
<dbReference type="CDD" id="cd02575">
    <property type="entry name" value="PseudoU_synth_EcTruD"/>
    <property type="match status" value="1"/>
</dbReference>
<name>A0ABT0TS15_9HELI</name>